<gene>
    <name evidence="1" type="ORF">DMB84_004700</name>
</gene>
<protein>
    <submittedName>
        <fullName evidence="1">Uncharacterized protein</fullName>
    </submittedName>
</protein>
<sequence>MENRILMELRKLDNTFYQHNPVVHEALDFDARSNSWLGGDKIRGHGIVQIQLNGLTFAIPVRSHIRHDDCHIIERDTSRNDVRGMGLDYSKAMLITDPSYVSTEVFLLKSKKAAKDLLSKESHITKQFSKYVARYVEAVRKNDTNILRRDYRFTTLINYHTELGLTVPSTE</sequence>
<dbReference type="CDD" id="cd17493">
    <property type="entry name" value="toxin_TenpN"/>
    <property type="match status" value="1"/>
</dbReference>
<dbReference type="EMBL" id="QHJS02000011">
    <property type="protein sequence ID" value="RRO23347.1"/>
    <property type="molecule type" value="Genomic_DNA"/>
</dbReference>
<dbReference type="AlphaFoldDB" id="A0AA93ANY2"/>
<comment type="caution">
    <text evidence="1">The sequence shown here is derived from an EMBL/GenBank/DDBJ whole genome shotgun (WGS) entry which is preliminary data.</text>
</comment>
<organism evidence="1 2">
    <name type="scientific">Pectobacterium aquaticum</name>
    <dbReference type="NCBI Taxonomy" id="2204145"/>
    <lineage>
        <taxon>Bacteria</taxon>
        <taxon>Pseudomonadati</taxon>
        <taxon>Pseudomonadota</taxon>
        <taxon>Gammaproteobacteria</taxon>
        <taxon>Enterobacterales</taxon>
        <taxon>Pectobacteriaceae</taxon>
        <taxon>Pectobacterium</taxon>
    </lineage>
</organism>
<reference evidence="1 2" key="1">
    <citation type="submission" date="2018-11" db="EMBL/GenBank/DDBJ databases">
        <title>Draft genome sequences of proposed Pectobacterium aquaticum sp. nov. isolated in France from fresh water.</title>
        <authorList>
            <person name="Pedron J."/>
            <person name="Barny M.A."/>
        </authorList>
    </citation>
    <scope>NUCLEOTIDE SEQUENCE [LARGE SCALE GENOMIC DNA]</scope>
    <source>
        <strain evidence="1 2">A127-S21-F16</strain>
    </source>
</reference>
<dbReference type="NCBIfam" id="NF047358">
    <property type="entry name" value="TenpIN"/>
    <property type="match status" value="1"/>
</dbReference>
<evidence type="ECO:0000313" key="2">
    <source>
        <dbReference type="Proteomes" id="UP000256540"/>
    </source>
</evidence>
<dbReference type="Proteomes" id="UP000256540">
    <property type="component" value="Unassembled WGS sequence"/>
</dbReference>
<dbReference type="InterPro" id="IPR049929">
    <property type="entry name" value="TenpN-like"/>
</dbReference>
<evidence type="ECO:0000313" key="1">
    <source>
        <dbReference type="EMBL" id="RRO23347.1"/>
    </source>
</evidence>
<proteinExistence type="predicted"/>
<accession>A0AA93ANY2</accession>
<name>A0AA93ANY2_9GAMM</name>